<dbReference type="PANTHER" id="PTHR12323">
    <property type="entry name" value="SR-RELATED CTD ASSOCIATED FACTOR 6"/>
    <property type="match status" value="1"/>
</dbReference>
<dbReference type="InterPro" id="IPR008942">
    <property type="entry name" value="ENTH_VHS"/>
</dbReference>
<evidence type="ECO:0000313" key="3">
    <source>
        <dbReference type="EMBL" id="UNI19665.1"/>
    </source>
</evidence>
<dbReference type="PANTHER" id="PTHR12323:SF0">
    <property type="entry name" value="CALCIUM HOMEOSTASIS ENDOPLASMIC RETICULUM PROTEIN"/>
    <property type="match status" value="1"/>
</dbReference>
<evidence type="ECO:0000256" key="1">
    <source>
        <dbReference type="SAM" id="MobiDB-lite"/>
    </source>
</evidence>
<sequence>MIVSTPDLAVAKAALTAALLRDDPTPLPRGGIEAAMDLIDGTLDKCSHDNVQECKNWIVANIVHSHGRTTTFGKFLVALSESMEDDFDRPSVRRRRLHVLYIVSDVLHHVVVRQGNTGFAALWGAQLPDMVMAASFFDVEKSPKHIAKVRDLLDIWEERQYVPTALLARLRETVSLGSDKHSGYPIFPKEEDATQPAESAPRSEPYVHGDPSLPWHEQPAGCWLPHLKRGSTNPIRPEQIRPLTIYPTPNDDELDRLVDETVREVNDMYRPKPLAEVAGCDVNALGQIINPDLPAEQQRNYYGWSAEFCGWMKERFGPRKDSPGARESRSRSRDAYSSRSRSVSPSRSRKRRRVSSASRSRSRSRHQNRSDRSRQRRSSYSRSRSRSSSRSRGRDRSFTPRRSGSHRRRSYSRSRSRSRSMQSAPRRPSPHSHSHRNDRGPVQPPNPAVASQAYFQMPPQGPASQQVALPPPPPPPQLGPPIPPPPPMGYQGTWPPQPPPRWNPNQPPMPPFPVAGGTWGPGGHPPHGPAPPPFNGYQQNNWGRGGRGGGSAGRGYRGRGRGGYNN</sequence>
<dbReference type="Gene3D" id="1.25.40.90">
    <property type="match status" value="1"/>
</dbReference>
<feature type="compositionally biased region" description="Basic residues" evidence="1">
    <location>
        <begin position="347"/>
        <end position="367"/>
    </location>
</feature>
<dbReference type="GO" id="GO:0048471">
    <property type="term" value="C:perinuclear region of cytoplasm"/>
    <property type="evidence" value="ECO:0007669"/>
    <property type="project" value="TreeGrafter"/>
</dbReference>
<reference evidence="3" key="1">
    <citation type="submission" date="2021-11" db="EMBL/GenBank/DDBJ databases">
        <title>Purpureocillium_takamizusanense_genome.</title>
        <authorList>
            <person name="Nguyen N.-H."/>
        </authorList>
    </citation>
    <scope>NUCLEOTIDE SEQUENCE</scope>
    <source>
        <strain evidence="3">PT3</strain>
    </source>
</reference>
<feature type="compositionally biased region" description="Pro residues" evidence="1">
    <location>
        <begin position="469"/>
        <end position="488"/>
    </location>
</feature>
<dbReference type="EMBL" id="CP086358">
    <property type="protein sequence ID" value="UNI19665.1"/>
    <property type="molecule type" value="Genomic_DNA"/>
</dbReference>
<name>A0A9Q8QHE6_9HYPO</name>
<feature type="compositionally biased region" description="Low complexity" evidence="1">
    <location>
        <begin position="337"/>
        <end position="346"/>
    </location>
</feature>
<protein>
    <recommendedName>
        <fullName evidence="2">CID domain-containing protein</fullName>
    </recommendedName>
</protein>
<organism evidence="3 4">
    <name type="scientific">Purpureocillium takamizusanense</name>
    <dbReference type="NCBI Taxonomy" id="2060973"/>
    <lineage>
        <taxon>Eukaryota</taxon>
        <taxon>Fungi</taxon>
        <taxon>Dikarya</taxon>
        <taxon>Ascomycota</taxon>
        <taxon>Pezizomycotina</taxon>
        <taxon>Sordariomycetes</taxon>
        <taxon>Hypocreomycetidae</taxon>
        <taxon>Hypocreales</taxon>
        <taxon>Ophiocordycipitaceae</taxon>
        <taxon>Purpureocillium</taxon>
    </lineage>
</organism>
<proteinExistence type="predicted"/>
<dbReference type="RefSeq" id="XP_047843146.1">
    <property type="nucleotide sequence ID" value="XM_047987162.1"/>
</dbReference>
<evidence type="ECO:0000259" key="2">
    <source>
        <dbReference type="PROSITE" id="PS51391"/>
    </source>
</evidence>
<dbReference type="Proteomes" id="UP000829364">
    <property type="component" value="Chromosome 5"/>
</dbReference>
<dbReference type="GeneID" id="72067786"/>
<feature type="compositionally biased region" description="Gly residues" evidence="1">
    <location>
        <begin position="543"/>
        <end position="566"/>
    </location>
</feature>
<keyword evidence="4" id="KW-1185">Reference proteome</keyword>
<feature type="compositionally biased region" description="Basic residues" evidence="1">
    <location>
        <begin position="403"/>
        <end position="418"/>
    </location>
</feature>
<feature type="region of interest" description="Disordered" evidence="1">
    <location>
        <begin position="182"/>
        <end position="211"/>
    </location>
</feature>
<accession>A0A9Q8QHE6</accession>
<feature type="region of interest" description="Disordered" evidence="1">
    <location>
        <begin position="317"/>
        <end position="566"/>
    </location>
</feature>
<feature type="compositionally biased region" description="Basic and acidic residues" evidence="1">
    <location>
        <begin position="317"/>
        <end position="336"/>
    </location>
</feature>
<feature type="compositionally biased region" description="Pro residues" evidence="1">
    <location>
        <begin position="495"/>
        <end position="513"/>
    </location>
</feature>
<feature type="compositionally biased region" description="Basic residues" evidence="1">
    <location>
        <begin position="374"/>
        <end position="391"/>
    </location>
</feature>
<dbReference type="OrthoDB" id="21470at2759"/>
<dbReference type="Pfam" id="PF04818">
    <property type="entry name" value="CID"/>
    <property type="match status" value="1"/>
</dbReference>
<dbReference type="InterPro" id="IPR006569">
    <property type="entry name" value="CID_dom"/>
</dbReference>
<gene>
    <name evidence="3" type="ORF">JDV02_005837</name>
</gene>
<dbReference type="AlphaFoldDB" id="A0A9Q8QHE6"/>
<feature type="domain" description="CID" evidence="2">
    <location>
        <begin position="27"/>
        <end position="178"/>
    </location>
</feature>
<feature type="compositionally biased region" description="Basic and acidic residues" evidence="1">
    <location>
        <begin position="182"/>
        <end position="192"/>
    </location>
</feature>
<dbReference type="PROSITE" id="PS51391">
    <property type="entry name" value="CID"/>
    <property type="match status" value="1"/>
</dbReference>
<dbReference type="GO" id="GO:0006874">
    <property type="term" value="P:intracellular calcium ion homeostasis"/>
    <property type="evidence" value="ECO:0007669"/>
    <property type="project" value="TreeGrafter"/>
</dbReference>
<evidence type="ECO:0000313" key="4">
    <source>
        <dbReference type="Proteomes" id="UP000829364"/>
    </source>
</evidence>
<feature type="compositionally biased region" description="Pro residues" evidence="1">
    <location>
        <begin position="523"/>
        <end position="534"/>
    </location>
</feature>